<dbReference type="EMBL" id="CP051684">
    <property type="protein sequence ID" value="QJD91290.1"/>
    <property type="molecule type" value="Genomic_DNA"/>
</dbReference>
<dbReference type="Proteomes" id="UP000503117">
    <property type="component" value="Chromosome"/>
</dbReference>
<name>A0ABX6MB05_9BURK</name>
<comment type="subcellular location">
    <subcellularLocation>
        <location evidence="1">Cell outer membrane</location>
    </subcellularLocation>
</comment>
<gene>
    <name evidence="7" type="ORF">HH213_15130</name>
</gene>
<evidence type="ECO:0000256" key="4">
    <source>
        <dbReference type="ARBA" id="ARBA00023136"/>
    </source>
</evidence>
<evidence type="ECO:0000256" key="2">
    <source>
        <dbReference type="ARBA" id="ARBA00005722"/>
    </source>
</evidence>
<evidence type="ECO:0000256" key="3">
    <source>
        <dbReference type="ARBA" id="ARBA00022729"/>
    </source>
</evidence>
<dbReference type="InterPro" id="IPR010583">
    <property type="entry name" value="MipA"/>
</dbReference>
<evidence type="ECO:0000313" key="8">
    <source>
        <dbReference type="Proteomes" id="UP000503117"/>
    </source>
</evidence>
<keyword evidence="8" id="KW-1185">Reference proteome</keyword>
<keyword evidence="5" id="KW-0998">Cell outer membrane</keyword>
<feature type="chain" id="PRO_5047545523" evidence="6">
    <location>
        <begin position="20"/>
        <end position="254"/>
    </location>
</feature>
<accession>A0ABX6MB05</accession>
<organism evidence="7 8">
    <name type="scientific">Duganella dendranthematis</name>
    <dbReference type="NCBI Taxonomy" id="2728021"/>
    <lineage>
        <taxon>Bacteria</taxon>
        <taxon>Pseudomonadati</taxon>
        <taxon>Pseudomonadota</taxon>
        <taxon>Betaproteobacteria</taxon>
        <taxon>Burkholderiales</taxon>
        <taxon>Oxalobacteraceae</taxon>
        <taxon>Telluria group</taxon>
        <taxon>Duganella</taxon>
    </lineage>
</organism>
<keyword evidence="4" id="KW-0472">Membrane</keyword>
<comment type="similarity">
    <text evidence="2">Belongs to the MipA/OmpV family.</text>
</comment>
<evidence type="ECO:0000256" key="1">
    <source>
        <dbReference type="ARBA" id="ARBA00004442"/>
    </source>
</evidence>
<reference evidence="7 8" key="1">
    <citation type="submission" date="2020-04" db="EMBL/GenBank/DDBJ databases">
        <title>Genome sequencing of novel species.</title>
        <authorList>
            <person name="Heo J."/>
            <person name="Kim S.-J."/>
            <person name="Kim J.-S."/>
            <person name="Hong S.-B."/>
            <person name="Kwon S.-W."/>
        </authorList>
    </citation>
    <scope>NUCLEOTIDE SEQUENCE [LARGE SCALE GENOMIC DNA]</scope>
    <source>
        <strain evidence="7 8">AF9R3</strain>
    </source>
</reference>
<dbReference type="PANTHER" id="PTHR38776">
    <property type="entry name" value="MLTA-INTERACTING PROTEIN-RELATED"/>
    <property type="match status" value="1"/>
</dbReference>
<sequence>MNKRLPFILTLSLCGLAAADDGSTPMMPDGSRDMYVGLALAGRSAAAAGEDRPSALRLLLQARWSNGVFISASGVAGIDLANAAGVEYGPLLALSNSRSPNETRRLRGTQAISDSPDGGGFFNLYLGNDMRLRSSVVYDTSAGGVRAEAGVQKSWSALAPHHTLSVSAGVSLADGAVMRERFAVRRDLGGVRDYRPSAGVDAVTTGVNWNWELSSKWLVTSSLTAARLGSQAAASPVVERRNILLWSSGLAYRF</sequence>
<dbReference type="RefSeq" id="WP_169112765.1">
    <property type="nucleotide sequence ID" value="NZ_CP051684.1"/>
</dbReference>
<evidence type="ECO:0000313" key="7">
    <source>
        <dbReference type="EMBL" id="QJD91290.1"/>
    </source>
</evidence>
<evidence type="ECO:0000256" key="5">
    <source>
        <dbReference type="ARBA" id="ARBA00023237"/>
    </source>
</evidence>
<feature type="signal peptide" evidence="6">
    <location>
        <begin position="1"/>
        <end position="19"/>
    </location>
</feature>
<dbReference type="Pfam" id="PF06629">
    <property type="entry name" value="MipA"/>
    <property type="match status" value="1"/>
</dbReference>
<proteinExistence type="inferred from homology"/>
<evidence type="ECO:0000256" key="6">
    <source>
        <dbReference type="SAM" id="SignalP"/>
    </source>
</evidence>
<dbReference type="PANTHER" id="PTHR38776:SF1">
    <property type="entry name" value="MLTA-INTERACTING PROTEIN-RELATED"/>
    <property type="match status" value="1"/>
</dbReference>
<protein>
    <submittedName>
        <fullName evidence="7">MipA/OmpV family protein</fullName>
    </submittedName>
</protein>
<keyword evidence="3 6" id="KW-0732">Signal</keyword>